<dbReference type="RefSeq" id="WP_222684415.1">
    <property type="nucleotide sequence ID" value="NZ_JABUBT010000007.1"/>
</dbReference>
<dbReference type="Proteomes" id="UP000825228">
    <property type="component" value="Unassembled WGS sequence"/>
</dbReference>
<keyword evidence="3" id="KW-0732">Signal</keyword>
<evidence type="ECO:0000313" key="4">
    <source>
        <dbReference type="EMBL" id="MBY6367098.1"/>
    </source>
</evidence>
<gene>
    <name evidence="4" type="ORF">HQ603_10060</name>
</gene>
<feature type="transmembrane region" description="Helical" evidence="2">
    <location>
        <begin position="767"/>
        <end position="787"/>
    </location>
</feature>
<keyword evidence="2" id="KW-1133">Transmembrane helix</keyword>
<sequence>MALLLALTTVLVTAGPAAAQPTTPPDTSVDGTFLRISVDEVTPTTVTTTSPPELTVRGTVANVGDRPVSDIGVRLQRAPAVRTEPGLRTSLGDDQDVYDTVGNFEALGDGDPLERGRELPFVLSLPLRAADGTLSLGIDRPGIYPMLVNVNGTPDYGQQARLDDAAFLLPVSGLPRDPTVADVPAPPGADVGLAPGVPLPPDTGRPVSTTVLWPLADRPRLAAGLPGTVDEKVRLVDDDLATSLASGGRLDGLLTALDFALQPSVDPDGALAASVCIAVDPDLLVTVSAMTRGYLVVNPDDPTGPARDGAGTDAAVAWLDRLRALVAGRCVTAVPFARTDLSAVTATGDAALIGAALASPPDVVDSVLGVSSRRDIVWPAAGSVDTAAADAVAAVPAATSGGTDSGRTLLLARSAVETVDGTTSPDTVTLAGTSGPQRAALLDDEVSSALAGVGAEPVIPSFTPAAQRIDPTDDSRTARLQNALGALQYEALLPSGTPGATPRVDRGPRSLVVAPPQTWTPDRDEASAVLGTVAGLLRSGLARPRSLGDLLAVPPAADPATLAPPDAGTTGASPDDPVDTVDPVDPVDTALIDTAREQGGRITALQSALVEDPRSPLTPGLYAAPLREDLLRSLSVAGRGGADAAAVAGAARTRAADVVAGVDRAYGSVTILAPGGVFTLASEASPLLLVARNDLPIGIAVNLTVDAPQAMEVEDIGPQQLPPRGSRSLQVPARVSDSRKMIVEFSLSTSDGVELGQPAEVTVRSNAYGRALALITAGAAILLLLLVGRRLWHRFRGQPDPADEQ</sequence>
<evidence type="ECO:0000256" key="3">
    <source>
        <dbReference type="SAM" id="SignalP"/>
    </source>
</evidence>
<comment type="caution">
    <text evidence="4">The sequence shown here is derived from an EMBL/GenBank/DDBJ whole genome shotgun (WGS) entry which is preliminary data.</text>
</comment>
<keyword evidence="5" id="KW-1185">Reference proteome</keyword>
<proteinExistence type="predicted"/>
<dbReference type="InterPro" id="IPR046112">
    <property type="entry name" value="DUF6049"/>
</dbReference>
<keyword evidence="2" id="KW-0812">Transmembrane</keyword>
<evidence type="ECO:0000313" key="5">
    <source>
        <dbReference type="Proteomes" id="UP000825228"/>
    </source>
</evidence>
<dbReference type="Pfam" id="PF19516">
    <property type="entry name" value="DUF6049"/>
    <property type="match status" value="1"/>
</dbReference>
<feature type="chain" id="PRO_5045600767" evidence="3">
    <location>
        <begin position="20"/>
        <end position="805"/>
    </location>
</feature>
<feature type="region of interest" description="Disordered" evidence="1">
    <location>
        <begin position="557"/>
        <end position="585"/>
    </location>
</feature>
<evidence type="ECO:0000256" key="2">
    <source>
        <dbReference type="SAM" id="Phobius"/>
    </source>
</evidence>
<keyword evidence="2" id="KW-0472">Membrane</keyword>
<organism evidence="4 5">
    <name type="scientific">Rhodococcoides corynebacterioides</name>
    <dbReference type="NCBI Taxonomy" id="53972"/>
    <lineage>
        <taxon>Bacteria</taxon>
        <taxon>Bacillati</taxon>
        <taxon>Actinomycetota</taxon>
        <taxon>Actinomycetes</taxon>
        <taxon>Mycobacteriales</taxon>
        <taxon>Nocardiaceae</taxon>
        <taxon>Rhodococcoides</taxon>
    </lineage>
</organism>
<reference evidence="4 5" key="1">
    <citation type="submission" date="2020-06" db="EMBL/GenBank/DDBJ databases">
        <title>Taxonomy, biology and ecology of Rhodococcus bacteria occurring in California pistachio and other woody hosts as revealed by genome sequence analyses.</title>
        <authorList>
            <person name="Gai Y."/>
            <person name="Riely B."/>
        </authorList>
    </citation>
    <scope>NUCLEOTIDE SEQUENCE [LARGE SCALE GENOMIC DNA]</scope>
    <source>
        <strain evidence="4 5">BP-281</strain>
    </source>
</reference>
<evidence type="ECO:0000256" key="1">
    <source>
        <dbReference type="SAM" id="MobiDB-lite"/>
    </source>
</evidence>
<protein>
    <submittedName>
        <fullName evidence="4">Glycoprotein</fullName>
    </submittedName>
</protein>
<accession>A0ABS7P3V3</accession>
<feature type="signal peptide" evidence="3">
    <location>
        <begin position="1"/>
        <end position="19"/>
    </location>
</feature>
<name>A0ABS7P3V3_9NOCA</name>
<dbReference type="EMBL" id="JABUBU010000006">
    <property type="protein sequence ID" value="MBY6367098.1"/>
    <property type="molecule type" value="Genomic_DNA"/>
</dbReference>